<sequence length="116" mass="12565">MNFSDFGQNVSNFVEGLNTFLIGVFVVFVTLILLIFIMMLISKAVNSIENIGKKKKTSEALTEATSVSSVSTPEPTVLQDDLELVAVITAAIAASLGTTSDKLQVRSLRKVERKTL</sequence>
<dbReference type="Proteomes" id="UP000224460">
    <property type="component" value="Unassembled WGS sequence"/>
</dbReference>
<evidence type="ECO:0000313" key="1">
    <source>
        <dbReference type="EMBL" id="PHV71160.1"/>
    </source>
</evidence>
<dbReference type="EMBL" id="PEDL01000005">
    <property type="protein sequence ID" value="PHV71160.1"/>
    <property type="molecule type" value="Genomic_DNA"/>
</dbReference>
<gene>
    <name evidence="1" type="ORF">CS063_07465</name>
</gene>
<reference evidence="1" key="1">
    <citation type="submission" date="2017-10" db="EMBL/GenBank/DDBJ databases">
        <title>Genome sequence of cellulolytic Lachnospiraceae bacterium XHS1971 isolated from hotspring sediment.</title>
        <authorList>
            <person name="Vasudevan G."/>
            <person name="Joshi A.J."/>
            <person name="Hivarkar S."/>
            <person name="Lanjekar V.B."/>
            <person name="Dhakephalkar P.K."/>
            <person name="Dagar S."/>
        </authorList>
    </citation>
    <scope>NUCLEOTIDE SEQUENCE</scope>
    <source>
        <strain evidence="1">XHS1971</strain>
    </source>
</reference>
<name>A0AC61DD40_9FIRM</name>
<comment type="caution">
    <text evidence="1">The sequence shown here is derived from an EMBL/GenBank/DDBJ whole genome shotgun (WGS) entry which is preliminary data.</text>
</comment>
<protein>
    <submittedName>
        <fullName evidence="1">Uncharacterized protein</fullName>
    </submittedName>
</protein>
<accession>A0AC61DD40</accession>
<keyword evidence="2" id="KW-1185">Reference proteome</keyword>
<organism evidence="1 2">
    <name type="scientific">Sporanaerobium hydrogeniformans</name>
    <dbReference type="NCBI Taxonomy" id="3072179"/>
    <lineage>
        <taxon>Bacteria</taxon>
        <taxon>Bacillati</taxon>
        <taxon>Bacillota</taxon>
        <taxon>Clostridia</taxon>
        <taxon>Lachnospirales</taxon>
        <taxon>Lachnospiraceae</taxon>
        <taxon>Sporanaerobium</taxon>
    </lineage>
</organism>
<proteinExistence type="predicted"/>
<evidence type="ECO:0000313" key="2">
    <source>
        <dbReference type="Proteomes" id="UP000224460"/>
    </source>
</evidence>